<dbReference type="SUPFAM" id="SSF52821">
    <property type="entry name" value="Rhodanese/Cell cycle control phosphatase"/>
    <property type="match status" value="1"/>
</dbReference>
<comment type="caution">
    <text evidence="2">The sequence shown here is derived from an EMBL/GenBank/DDBJ whole genome shotgun (WGS) entry which is preliminary data.</text>
</comment>
<dbReference type="PANTHER" id="PTHR45431:SF3">
    <property type="entry name" value="RHODANESE-LIKE DOMAIN-CONTAINING PROTEIN 15, CHLOROPLASTIC"/>
    <property type="match status" value="1"/>
</dbReference>
<evidence type="ECO:0000313" key="3">
    <source>
        <dbReference type="Proteomes" id="UP000184550"/>
    </source>
</evidence>
<feature type="domain" description="Rhodanese" evidence="1">
    <location>
        <begin position="22"/>
        <end position="123"/>
    </location>
</feature>
<protein>
    <submittedName>
        <fullName evidence="2">Rhodanese-related sulfurtransferase</fullName>
    </submittedName>
</protein>
<dbReference type="PROSITE" id="PS50206">
    <property type="entry name" value="RHODANESE_3"/>
    <property type="match status" value="1"/>
</dbReference>
<dbReference type="Proteomes" id="UP000184550">
    <property type="component" value="Unassembled WGS sequence"/>
</dbReference>
<dbReference type="SMART" id="SM00450">
    <property type="entry name" value="RHOD"/>
    <property type="match status" value="1"/>
</dbReference>
<reference evidence="2" key="1">
    <citation type="submission" date="2019-10" db="EMBL/GenBank/DDBJ databases">
        <authorList>
            <consortium name="Genoscope - CEA"/>
            <person name="William W."/>
        </authorList>
    </citation>
    <scope>NUCLEOTIDE SEQUENCE [LARGE SCALE GENOMIC DNA]</scope>
    <source>
        <strain evidence="2">BBR_PRJEB10992</strain>
    </source>
</reference>
<keyword evidence="3" id="KW-1185">Reference proteome</keyword>
<proteinExistence type="predicted"/>
<dbReference type="InterPro" id="IPR036873">
    <property type="entry name" value="Rhodanese-like_dom_sf"/>
</dbReference>
<dbReference type="RefSeq" id="WP_083618403.1">
    <property type="nucleotide sequence ID" value="NZ_LR734844.1"/>
</dbReference>
<dbReference type="CDD" id="cd00158">
    <property type="entry name" value="RHOD"/>
    <property type="match status" value="1"/>
</dbReference>
<name>A0A7Z9BHB3_9CYAN</name>
<dbReference type="EMBL" id="CZCU02000099">
    <property type="protein sequence ID" value="VXD13648.1"/>
    <property type="molecule type" value="Genomic_DNA"/>
</dbReference>
<accession>A0A7Z9BHB3</accession>
<dbReference type="Pfam" id="PF00581">
    <property type="entry name" value="Rhodanese"/>
    <property type="match status" value="1"/>
</dbReference>
<dbReference type="Gene3D" id="3.40.250.10">
    <property type="entry name" value="Rhodanese-like domain"/>
    <property type="match status" value="1"/>
</dbReference>
<gene>
    <name evidence="2" type="ORF">PL8927_270077</name>
</gene>
<sequence length="126" mass="14075">MASISSVKPSLVNLSPLEFTQLSHPPLLIDIRSQLEYVTGHAPNAINLSLPRLLMARIPGLRNWILPQWFRDLSPDQPIAVICLTSHRSPIAGDCLIQLGFTDIFNITGGIVEWQQWKLEIVKGKP</sequence>
<evidence type="ECO:0000313" key="2">
    <source>
        <dbReference type="EMBL" id="VXD13648.1"/>
    </source>
</evidence>
<dbReference type="PANTHER" id="PTHR45431">
    <property type="entry name" value="RHODANESE-LIKE DOMAIN-CONTAINING PROTEIN 15, CHLOROPLASTIC"/>
    <property type="match status" value="1"/>
</dbReference>
<dbReference type="InterPro" id="IPR001763">
    <property type="entry name" value="Rhodanese-like_dom"/>
</dbReference>
<dbReference type="GO" id="GO:0016740">
    <property type="term" value="F:transferase activity"/>
    <property type="evidence" value="ECO:0007669"/>
    <property type="project" value="UniProtKB-KW"/>
</dbReference>
<dbReference type="OrthoDB" id="9792975at2"/>
<evidence type="ECO:0000259" key="1">
    <source>
        <dbReference type="PROSITE" id="PS50206"/>
    </source>
</evidence>
<dbReference type="AlphaFoldDB" id="A0A7Z9BHB3"/>
<dbReference type="InterPro" id="IPR052367">
    <property type="entry name" value="Thiosulfate_ST/Rhodanese-like"/>
</dbReference>
<organism evidence="2 3">
    <name type="scientific">Planktothrix serta PCC 8927</name>
    <dbReference type="NCBI Taxonomy" id="671068"/>
    <lineage>
        <taxon>Bacteria</taxon>
        <taxon>Bacillati</taxon>
        <taxon>Cyanobacteriota</taxon>
        <taxon>Cyanophyceae</taxon>
        <taxon>Oscillatoriophycideae</taxon>
        <taxon>Oscillatoriales</taxon>
        <taxon>Microcoleaceae</taxon>
        <taxon>Planktothrix</taxon>
    </lineage>
</organism>